<evidence type="ECO:0000256" key="1">
    <source>
        <dbReference type="ARBA" id="ARBA00022723"/>
    </source>
</evidence>
<dbReference type="PROSITE" id="PS00028">
    <property type="entry name" value="ZINC_FINGER_C2H2_1"/>
    <property type="match status" value="2"/>
</dbReference>
<dbReference type="PROSITE" id="PS50157">
    <property type="entry name" value="ZINC_FINGER_C2H2_2"/>
    <property type="match status" value="1"/>
</dbReference>
<dbReference type="GO" id="GO:0000981">
    <property type="term" value="F:DNA-binding transcription factor activity, RNA polymerase II-specific"/>
    <property type="evidence" value="ECO:0007669"/>
    <property type="project" value="TreeGrafter"/>
</dbReference>
<comment type="caution">
    <text evidence="9">The sequence shown here is derived from an EMBL/GenBank/DDBJ whole genome shotgun (WGS) entry which is preliminary data.</text>
</comment>
<dbReference type="PANTHER" id="PTHR24388:SF53">
    <property type="entry name" value="CHORION TRANSCRIPTION FACTOR CF2-RELATED"/>
    <property type="match status" value="1"/>
</dbReference>
<reference evidence="9 10" key="1">
    <citation type="submission" date="2021-06" db="EMBL/GenBank/DDBJ databases">
        <title>Caerostris darwini draft genome.</title>
        <authorList>
            <person name="Kono N."/>
            <person name="Arakawa K."/>
        </authorList>
    </citation>
    <scope>NUCLEOTIDE SEQUENCE [LARGE SCALE GENOMIC DNA]</scope>
</reference>
<dbReference type="SUPFAM" id="SSF57667">
    <property type="entry name" value="beta-beta-alpha zinc fingers"/>
    <property type="match status" value="1"/>
</dbReference>
<keyword evidence="2" id="KW-0677">Repeat</keyword>
<keyword evidence="1" id="KW-0479">Metal-binding</keyword>
<evidence type="ECO:0000256" key="5">
    <source>
        <dbReference type="ARBA" id="ARBA00023242"/>
    </source>
</evidence>
<keyword evidence="5" id="KW-0539">Nucleus</keyword>
<evidence type="ECO:0000256" key="2">
    <source>
        <dbReference type="ARBA" id="ARBA00022737"/>
    </source>
</evidence>
<keyword evidence="3 7" id="KW-0863">Zinc-finger</keyword>
<dbReference type="InterPro" id="IPR050527">
    <property type="entry name" value="Snail/Krueppel_Znf"/>
</dbReference>
<gene>
    <name evidence="9" type="ORF">CDAR_581141</name>
</gene>
<sequence length="98" mass="11341">MATSTIFPTTEFSKCFVCSSIFPNLQQLIDHCRQQHTDKPFVCDLCGRAIKYLRNFKHHQMVHSGEKPHECQECERIPFIVESAAYHIKAKNNSRSIS</sequence>
<dbReference type="InterPro" id="IPR036236">
    <property type="entry name" value="Znf_C2H2_sf"/>
</dbReference>
<dbReference type="GO" id="GO:0005634">
    <property type="term" value="C:nucleus"/>
    <property type="evidence" value="ECO:0007669"/>
    <property type="project" value="UniProtKB-ARBA"/>
</dbReference>
<dbReference type="FunFam" id="3.30.160.60:FF:000446">
    <property type="entry name" value="Zinc finger protein"/>
    <property type="match status" value="1"/>
</dbReference>
<proteinExistence type="inferred from homology"/>
<organism evidence="9 10">
    <name type="scientific">Caerostris darwini</name>
    <dbReference type="NCBI Taxonomy" id="1538125"/>
    <lineage>
        <taxon>Eukaryota</taxon>
        <taxon>Metazoa</taxon>
        <taxon>Ecdysozoa</taxon>
        <taxon>Arthropoda</taxon>
        <taxon>Chelicerata</taxon>
        <taxon>Arachnida</taxon>
        <taxon>Araneae</taxon>
        <taxon>Araneomorphae</taxon>
        <taxon>Entelegynae</taxon>
        <taxon>Araneoidea</taxon>
        <taxon>Araneidae</taxon>
        <taxon>Caerostris</taxon>
    </lineage>
</organism>
<feature type="domain" description="C2H2-type" evidence="8">
    <location>
        <begin position="41"/>
        <end position="68"/>
    </location>
</feature>
<evidence type="ECO:0000256" key="3">
    <source>
        <dbReference type="ARBA" id="ARBA00022771"/>
    </source>
</evidence>
<evidence type="ECO:0000313" key="10">
    <source>
        <dbReference type="Proteomes" id="UP001054837"/>
    </source>
</evidence>
<evidence type="ECO:0000256" key="6">
    <source>
        <dbReference type="ARBA" id="ARBA00037948"/>
    </source>
</evidence>
<dbReference type="InterPro" id="IPR013087">
    <property type="entry name" value="Znf_C2H2_type"/>
</dbReference>
<accession>A0AAV4WIY2</accession>
<keyword evidence="10" id="KW-1185">Reference proteome</keyword>
<dbReference type="SMART" id="SM00355">
    <property type="entry name" value="ZnF_C2H2"/>
    <property type="match status" value="2"/>
</dbReference>
<evidence type="ECO:0000256" key="4">
    <source>
        <dbReference type="ARBA" id="ARBA00022833"/>
    </source>
</evidence>
<protein>
    <recommendedName>
        <fullName evidence="8">C2H2-type domain-containing protein</fullName>
    </recommendedName>
</protein>
<comment type="similarity">
    <text evidence="6">Belongs to the snail C2H2-type zinc-finger protein family.</text>
</comment>
<evidence type="ECO:0000256" key="7">
    <source>
        <dbReference type="PROSITE-ProRule" id="PRU00042"/>
    </source>
</evidence>
<dbReference type="PANTHER" id="PTHR24388">
    <property type="entry name" value="ZINC FINGER PROTEIN"/>
    <property type="match status" value="1"/>
</dbReference>
<dbReference type="AlphaFoldDB" id="A0AAV4WIY2"/>
<dbReference type="Gene3D" id="3.30.160.60">
    <property type="entry name" value="Classic Zinc Finger"/>
    <property type="match status" value="2"/>
</dbReference>
<name>A0AAV4WIY2_9ARAC</name>
<keyword evidence="4" id="KW-0862">Zinc</keyword>
<dbReference type="Proteomes" id="UP001054837">
    <property type="component" value="Unassembled WGS sequence"/>
</dbReference>
<dbReference type="GO" id="GO:0008270">
    <property type="term" value="F:zinc ion binding"/>
    <property type="evidence" value="ECO:0007669"/>
    <property type="project" value="UniProtKB-KW"/>
</dbReference>
<evidence type="ECO:0000313" key="9">
    <source>
        <dbReference type="EMBL" id="GIY82732.1"/>
    </source>
</evidence>
<evidence type="ECO:0000259" key="8">
    <source>
        <dbReference type="PROSITE" id="PS50157"/>
    </source>
</evidence>
<dbReference type="GO" id="GO:0000978">
    <property type="term" value="F:RNA polymerase II cis-regulatory region sequence-specific DNA binding"/>
    <property type="evidence" value="ECO:0007669"/>
    <property type="project" value="TreeGrafter"/>
</dbReference>
<dbReference type="EMBL" id="BPLQ01014738">
    <property type="protein sequence ID" value="GIY82732.1"/>
    <property type="molecule type" value="Genomic_DNA"/>
</dbReference>